<proteinExistence type="predicted"/>
<dbReference type="AlphaFoldDB" id="A0A839HJE8"/>
<dbReference type="Pfam" id="PF07589">
    <property type="entry name" value="PEP-CTERM"/>
    <property type="match status" value="1"/>
</dbReference>
<evidence type="ECO:0000313" key="4">
    <source>
        <dbReference type="Proteomes" id="UP000586093"/>
    </source>
</evidence>
<dbReference type="EMBL" id="JACIVI010000002">
    <property type="protein sequence ID" value="MBB1162123.1"/>
    <property type="molecule type" value="Genomic_DNA"/>
</dbReference>
<evidence type="ECO:0000313" key="3">
    <source>
        <dbReference type="EMBL" id="MBB1162123.1"/>
    </source>
</evidence>
<keyword evidence="1" id="KW-0732">Signal</keyword>
<feature type="signal peptide" evidence="1">
    <location>
        <begin position="1"/>
        <end position="23"/>
    </location>
</feature>
<feature type="domain" description="Ice-binding protein C-terminal" evidence="2">
    <location>
        <begin position="170"/>
        <end position="194"/>
    </location>
</feature>
<evidence type="ECO:0000259" key="2">
    <source>
        <dbReference type="Pfam" id="PF07589"/>
    </source>
</evidence>
<dbReference type="NCBIfam" id="TIGR02595">
    <property type="entry name" value="PEP_CTERM"/>
    <property type="match status" value="1"/>
</dbReference>
<keyword evidence="4" id="KW-1185">Reference proteome</keyword>
<gene>
    <name evidence="3" type="ORF">H4F90_09030</name>
</gene>
<sequence>MNSLKKLIAVAGLSLGAATAAQAQVVFFDDFDSYTTGLNKSSFGPWTVVGGNVDLLPASGINFGVTTEGNFVDLIGNDPGELTRSVNLTGGQLYKATFEIGGARTGANTDTVTFELGTTSFSKTFATFDPKQTVEIFFLAGSTGSFDVSLTNSSEDFLNGAKLYSVQVAAVPEPRTVALMLAGLGVVGAVARRRQTRA</sequence>
<reference evidence="3 4" key="1">
    <citation type="submission" date="2020-08" db="EMBL/GenBank/DDBJ databases">
        <title>Aquariorum lacteus gen. nov., sp. nov., a new member of the family Comamonadaceae, isolated from freshwater aquarium.</title>
        <authorList>
            <person name="Chun S.-J."/>
        </authorList>
    </citation>
    <scope>NUCLEOTIDE SEQUENCE [LARGE SCALE GENOMIC DNA]</scope>
    <source>
        <strain evidence="3 4">SJAQ100</strain>
    </source>
</reference>
<dbReference type="InterPro" id="IPR013424">
    <property type="entry name" value="Ice-binding_C"/>
</dbReference>
<evidence type="ECO:0000256" key="1">
    <source>
        <dbReference type="SAM" id="SignalP"/>
    </source>
</evidence>
<name>A0A839HJE8_9BURK</name>
<accession>A0A839HJE8</accession>
<organism evidence="3 4">
    <name type="scientific">Aquariibacter albus</name>
    <dbReference type="NCBI Taxonomy" id="2759899"/>
    <lineage>
        <taxon>Bacteria</taxon>
        <taxon>Pseudomonadati</taxon>
        <taxon>Pseudomonadota</taxon>
        <taxon>Betaproteobacteria</taxon>
        <taxon>Burkholderiales</taxon>
        <taxon>Sphaerotilaceae</taxon>
        <taxon>Aquariibacter</taxon>
    </lineage>
</organism>
<dbReference type="Proteomes" id="UP000586093">
    <property type="component" value="Unassembled WGS sequence"/>
</dbReference>
<comment type="caution">
    <text evidence="3">The sequence shown here is derived from an EMBL/GenBank/DDBJ whole genome shotgun (WGS) entry which is preliminary data.</text>
</comment>
<dbReference type="RefSeq" id="WP_182663715.1">
    <property type="nucleotide sequence ID" value="NZ_JACIVI010000002.1"/>
</dbReference>
<protein>
    <submittedName>
        <fullName evidence="3">PEP-CTERM sorting domain-containing protein</fullName>
    </submittedName>
</protein>
<feature type="chain" id="PRO_5032365251" evidence="1">
    <location>
        <begin position="24"/>
        <end position="198"/>
    </location>
</feature>